<sequence>MTPSSSLSAKTTASIASAVILTGVLIHQRCNITRCYNDYRGMQGMLRYIWVGDYLPPSIRQSMDELDKVGQGLLSADDQLDLIETKVQRAQLESVDGPTDGGSDNNGDDLQKQIFQQNPELRKDIGVFSSRLDRLAATIDSVKSHSDEEVKRRKKQMSNKIVTLMTELDRLIASLNLAVH</sequence>
<dbReference type="AlphaFoldDB" id="B5YN12"/>
<organism evidence="1 2">
    <name type="scientific">Thalassiosira pseudonana</name>
    <name type="common">Marine diatom</name>
    <name type="synonym">Cyclotella nana</name>
    <dbReference type="NCBI Taxonomy" id="35128"/>
    <lineage>
        <taxon>Eukaryota</taxon>
        <taxon>Sar</taxon>
        <taxon>Stramenopiles</taxon>
        <taxon>Ochrophyta</taxon>
        <taxon>Bacillariophyta</taxon>
        <taxon>Coscinodiscophyceae</taxon>
        <taxon>Thalassiosirophycidae</taxon>
        <taxon>Thalassiosirales</taxon>
        <taxon>Thalassiosiraceae</taxon>
        <taxon>Thalassiosira</taxon>
    </lineage>
</organism>
<keyword evidence="2" id="KW-1185">Reference proteome</keyword>
<dbReference type="HOGENOM" id="CLU_1499248_0_0_1"/>
<gene>
    <name evidence="1" type="ORF">THAPS_6983</name>
</gene>
<evidence type="ECO:0000313" key="2">
    <source>
        <dbReference type="Proteomes" id="UP000001449"/>
    </source>
</evidence>
<name>B5YN12_THAPS</name>
<accession>B5YN12</accession>
<dbReference type="RefSeq" id="XP_002295836.1">
    <property type="nucleotide sequence ID" value="XM_002295800.1"/>
</dbReference>
<proteinExistence type="predicted"/>
<dbReference type="EMBL" id="CP001160">
    <property type="protein sequence ID" value="ACI64553.1"/>
    <property type="molecule type" value="Genomic_DNA"/>
</dbReference>
<protein>
    <submittedName>
        <fullName evidence="1">Uncharacterized protein</fullName>
    </submittedName>
</protein>
<dbReference type="KEGG" id="tps:THAPS_6983"/>
<evidence type="ECO:0000313" key="1">
    <source>
        <dbReference type="EMBL" id="ACI64553.1"/>
    </source>
</evidence>
<reference evidence="1 2" key="1">
    <citation type="journal article" date="2004" name="Science">
        <title>The genome of the diatom Thalassiosira pseudonana: ecology, evolution, and metabolism.</title>
        <authorList>
            <person name="Armbrust E.V."/>
            <person name="Berges J.A."/>
            <person name="Bowler C."/>
            <person name="Green B.R."/>
            <person name="Martinez D."/>
            <person name="Putnam N.H."/>
            <person name="Zhou S."/>
            <person name="Allen A.E."/>
            <person name="Apt K.E."/>
            <person name="Bechner M."/>
            <person name="Brzezinski M.A."/>
            <person name="Chaal B.K."/>
            <person name="Chiovitti A."/>
            <person name="Davis A.K."/>
            <person name="Demarest M.S."/>
            <person name="Detter J.C."/>
            <person name="Glavina T."/>
            <person name="Goodstein D."/>
            <person name="Hadi M.Z."/>
            <person name="Hellsten U."/>
            <person name="Hildebrand M."/>
            <person name="Jenkins B.D."/>
            <person name="Jurka J."/>
            <person name="Kapitonov V.V."/>
            <person name="Kroger N."/>
            <person name="Lau W.W."/>
            <person name="Lane T.W."/>
            <person name="Larimer F.W."/>
            <person name="Lippmeier J.C."/>
            <person name="Lucas S."/>
            <person name="Medina M."/>
            <person name="Montsant A."/>
            <person name="Obornik M."/>
            <person name="Parker M.S."/>
            <person name="Palenik B."/>
            <person name="Pazour G.J."/>
            <person name="Richardson P.M."/>
            <person name="Rynearson T.A."/>
            <person name="Saito M.A."/>
            <person name="Schwartz D.C."/>
            <person name="Thamatrakoln K."/>
            <person name="Valentin K."/>
            <person name="Vardi A."/>
            <person name="Wilkerson F.P."/>
            <person name="Rokhsar D.S."/>
        </authorList>
    </citation>
    <scope>NUCLEOTIDE SEQUENCE [LARGE SCALE GENOMIC DNA]</scope>
    <source>
        <strain evidence="1 2">CCMP1335</strain>
    </source>
</reference>
<reference evidence="1 2" key="2">
    <citation type="journal article" date="2008" name="Nature">
        <title>The Phaeodactylum genome reveals the evolutionary history of diatom genomes.</title>
        <authorList>
            <person name="Bowler C."/>
            <person name="Allen A.E."/>
            <person name="Badger J.H."/>
            <person name="Grimwood J."/>
            <person name="Jabbari K."/>
            <person name="Kuo A."/>
            <person name="Maheswari U."/>
            <person name="Martens C."/>
            <person name="Maumus F."/>
            <person name="Otillar R.P."/>
            <person name="Rayko E."/>
            <person name="Salamov A."/>
            <person name="Vandepoele K."/>
            <person name="Beszteri B."/>
            <person name="Gruber A."/>
            <person name="Heijde M."/>
            <person name="Katinka M."/>
            <person name="Mock T."/>
            <person name="Valentin K."/>
            <person name="Verret F."/>
            <person name="Berges J.A."/>
            <person name="Brownlee C."/>
            <person name="Cadoret J.P."/>
            <person name="Chiovitti A."/>
            <person name="Choi C.J."/>
            <person name="Coesel S."/>
            <person name="De Martino A."/>
            <person name="Detter J.C."/>
            <person name="Durkin C."/>
            <person name="Falciatore A."/>
            <person name="Fournet J."/>
            <person name="Haruta M."/>
            <person name="Huysman M.J."/>
            <person name="Jenkins B.D."/>
            <person name="Jiroutova K."/>
            <person name="Jorgensen R.E."/>
            <person name="Joubert Y."/>
            <person name="Kaplan A."/>
            <person name="Kroger N."/>
            <person name="Kroth P.G."/>
            <person name="La Roche J."/>
            <person name="Lindquist E."/>
            <person name="Lommer M."/>
            <person name="Martin-Jezequel V."/>
            <person name="Lopez P.J."/>
            <person name="Lucas S."/>
            <person name="Mangogna M."/>
            <person name="McGinnis K."/>
            <person name="Medlin L.K."/>
            <person name="Montsant A."/>
            <person name="Oudot-Le Secq M.P."/>
            <person name="Napoli C."/>
            <person name="Obornik M."/>
            <person name="Parker M.S."/>
            <person name="Petit J.L."/>
            <person name="Porcel B.M."/>
            <person name="Poulsen N."/>
            <person name="Robison M."/>
            <person name="Rychlewski L."/>
            <person name="Rynearson T.A."/>
            <person name="Schmutz J."/>
            <person name="Shapiro H."/>
            <person name="Siaut M."/>
            <person name="Stanley M."/>
            <person name="Sussman M.R."/>
            <person name="Taylor A.R."/>
            <person name="Vardi A."/>
            <person name="von Dassow P."/>
            <person name="Vyverman W."/>
            <person name="Willis A."/>
            <person name="Wyrwicz L.S."/>
            <person name="Rokhsar D.S."/>
            <person name="Weissenbach J."/>
            <person name="Armbrust E.V."/>
            <person name="Green B.R."/>
            <person name="Van de Peer Y."/>
            <person name="Grigoriev I.V."/>
        </authorList>
    </citation>
    <scope>NUCLEOTIDE SEQUENCE [LARGE SCALE GENOMIC DNA]</scope>
    <source>
        <strain evidence="1 2">CCMP1335</strain>
    </source>
</reference>
<dbReference type="PaxDb" id="35128-Thaps6983"/>
<dbReference type="Proteomes" id="UP000001449">
    <property type="component" value="Chromosome 7"/>
</dbReference>
<dbReference type="GeneID" id="7449254"/>
<dbReference type="OMA" id="QRCNITR"/>
<dbReference type="InParanoid" id="B5YN12"/>